<organism evidence="1 2">
    <name type="scientific">Prescottella agglutinans</name>
    <dbReference type="NCBI Taxonomy" id="1644129"/>
    <lineage>
        <taxon>Bacteria</taxon>
        <taxon>Bacillati</taxon>
        <taxon>Actinomycetota</taxon>
        <taxon>Actinomycetes</taxon>
        <taxon>Mycobacteriales</taxon>
        <taxon>Nocardiaceae</taxon>
        <taxon>Prescottella</taxon>
    </lineage>
</organism>
<protein>
    <submittedName>
        <fullName evidence="1">Uncharacterized protein</fullName>
    </submittedName>
</protein>
<dbReference type="EMBL" id="JARXVC010000018">
    <property type="protein sequence ID" value="MDH6284116.1"/>
    <property type="molecule type" value="Genomic_DNA"/>
</dbReference>
<comment type="caution">
    <text evidence="1">The sequence shown here is derived from an EMBL/GenBank/DDBJ whole genome shotgun (WGS) entry which is preliminary data.</text>
</comment>
<name>A0ABT6MIG1_9NOCA</name>
<keyword evidence="2" id="KW-1185">Reference proteome</keyword>
<proteinExistence type="predicted"/>
<gene>
    <name evidence="1" type="ORF">M2280_005368</name>
</gene>
<accession>A0ABT6MIG1</accession>
<reference evidence="1 2" key="1">
    <citation type="submission" date="2023-04" db="EMBL/GenBank/DDBJ databases">
        <title>Forest soil microbial communities from Buena Vista Peninsula, Colon Province, Panama.</title>
        <authorList>
            <person name="Bouskill N."/>
        </authorList>
    </citation>
    <scope>NUCLEOTIDE SEQUENCE [LARGE SCALE GENOMIC DNA]</scope>
    <source>
        <strain evidence="1 2">CFH S0262</strain>
    </source>
</reference>
<evidence type="ECO:0000313" key="1">
    <source>
        <dbReference type="EMBL" id="MDH6284116.1"/>
    </source>
</evidence>
<dbReference type="RefSeq" id="WP_280763357.1">
    <property type="nucleotide sequence ID" value="NZ_JARXVC010000018.1"/>
</dbReference>
<dbReference type="Proteomes" id="UP001160334">
    <property type="component" value="Unassembled WGS sequence"/>
</dbReference>
<sequence length="115" mass="12517">MASVTVPNEVLLAEGLATLRRPDIDLSVLASKPAQEQMTTANDAVRRGTNLAYFPALLAAHQSAWDNRTGFQADCRAKDDKKIVQKQQSDELDRIRIGPDGLLGTADDDKLALEV</sequence>
<evidence type="ECO:0000313" key="2">
    <source>
        <dbReference type="Proteomes" id="UP001160334"/>
    </source>
</evidence>